<comment type="caution">
    <text evidence="2">The sequence shown here is derived from an EMBL/GenBank/DDBJ whole genome shotgun (WGS) entry which is preliminary data.</text>
</comment>
<accession>A0A2A2WNG0</accession>
<evidence type="ECO:0000256" key="1">
    <source>
        <dbReference type="SAM" id="Phobius"/>
    </source>
</evidence>
<dbReference type="OrthoDB" id="4773247at2"/>
<protein>
    <recommendedName>
        <fullName evidence="4">GAP family protein</fullName>
    </recommendedName>
</protein>
<keyword evidence="1" id="KW-0812">Transmembrane</keyword>
<evidence type="ECO:0008006" key="4">
    <source>
        <dbReference type="Google" id="ProtNLM"/>
    </source>
</evidence>
<keyword evidence="1" id="KW-0472">Membrane</keyword>
<name>A0A2A2WNG0_9ACTN</name>
<feature type="transmembrane region" description="Helical" evidence="1">
    <location>
        <begin position="76"/>
        <end position="96"/>
    </location>
</feature>
<gene>
    <name evidence="2" type="ORF">CEY15_12205</name>
</gene>
<sequence length="231" mass="24471">MQYYLSLLGFAAVDSVNLLAFAVIAGLWLTAAGRGGGFTPRAARFTGGAFCGIVLLSLVSVWVIGNNQEFVRSLFYNLWAMLVMGVVGLVITVLGLRRPAEAKEDSVEAPLTQTVLQRFGIMATGVSLGVIQSATSAPFAAGMVLISFAETPWWSKLLQILFFAVIAILPSTALIITLSRVDSSGVAAATRRIDRFLARGRVAGRMLTLVVGVALVLLATVRIVQLSGILA</sequence>
<keyword evidence="3" id="KW-1185">Reference proteome</keyword>
<feature type="transmembrane region" description="Helical" evidence="1">
    <location>
        <begin position="126"/>
        <end position="148"/>
    </location>
</feature>
<feature type="transmembrane region" description="Helical" evidence="1">
    <location>
        <begin position="6"/>
        <end position="30"/>
    </location>
</feature>
<dbReference type="AlphaFoldDB" id="A0A2A2WNG0"/>
<keyword evidence="1" id="KW-1133">Transmembrane helix</keyword>
<feature type="transmembrane region" description="Helical" evidence="1">
    <location>
        <begin position="160"/>
        <end position="181"/>
    </location>
</feature>
<evidence type="ECO:0000313" key="3">
    <source>
        <dbReference type="Proteomes" id="UP000218810"/>
    </source>
</evidence>
<feature type="transmembrane region" description="Helical" evidence="1">
    <location>
        <begin position="202"/>
        <end position="224"/>
    </location>
</feature>
<proteinExistence type="predicted"/>
<feature type="transmembrane region" description="Helical" evidence="1">
    <location>
        <begin position="42"/>
        <end position="64"/>
    </location>
</feature>
<evidence type="ECO:0000313" key="2">
    <source>
        <dbReference type="EMBL" id="PAY22711.1"/>
    </source>
</evidence>
<dbReference type="Proteomes" id="UP000218810">
    <property type="component" value="Unassembled WGS sequence"/>
</dbReference>
<dbReference type="EMBL" id="NTGA01000021">
    <property type="protein sequence ID" value="PAY22711.1"/>
    <property type="molecule type" value="Genomic_DNA"/>
</dbReference>
<dbReference type="RefSeq" id="WP_095718728.1">
    <property type="nucleotide sequence ID" value="NZ_NTGA01000021.1"/>
</dbReference>
<organism evidence="2 3">
    <name type="scientific">Dietzia natronolimnaea</name>
    <dbReference type="NCBI Taxonomy" id="161920"/>
    <lineage>
        <taxon>Bacteria</taxon>
        <taxon>Bacillati</taxon>
        <taxon>Actinomycetota</taxon>
        <taxon>Actinomycetes</taxon>
        <taxon>Mycobacteriales</taxon>
        <taxon>Dietziaceae</taxon>
        <taxon>Dietzia</taxon>
    </lineage>
</organism>
<reference evidence="3" key="1">
    <citation type="submission" date="2017-09" db="EMBL/GenBank/DDBJ databases">
        <authorList>
            <person name="Zhang Y."/>
            <person name="Huang X."/>
            <person name="Liu J."/>
            <person name="Lu L."/>
            <person name="Peng K."/>
        </authorList>
    </citation>
    <scope>NUCLEOTIDE SEQUENCE [LARGE SCALE GENOMIC DNA]</scope>
    <source>
        <strain evidence="3">S-XJ-1</strain>
    </source>
</reference>